<protein>
    <recommendedName>
        <fullName evidence="2">Endonuclease/exonuclease/phosphatase domain-containing protein</fullName>
    </recommendedName>
</protein>
<dbReference type="InterPro" id="IPR005135">
    <property type="entry name" value="Endo/exonuclease/phosphatase"/>
</dbReference>
<sequence length="361" mass="40535">MTDKIIFVNTQGFQNKKDKINEIVRANQPMVLAIAEHFQTNQDLLNSIEGYTVRSSFCRESKNERGGVAVFVRNDLECQPRKELDVNCEKKAFEVATVEIPSKNLVVSAMYKPPPSSRKDFYSNLDSLLGTLKSEPQKKHVIAGDFNIDLSQNKAAEKVMQKNGFKSMLSESTHDYGACYDNFIVDFEHRKARVMRGKFDKISDHHPIELIIGSSKDKKDTNSEPPFQTNFSTTPTIKDLVENAIIRRYMDFLGIRDTSQSSISSIRSELISICSSESPPNLLQLFLPMALDERNDDASSSSISTLTRGLSDCEISSLRSTKPKREIKYSSQTSPFSLDSIAKPTSCLSEDETSSLRSTKP</sequence>
<dbReference type="SUPFAM" id="SSF56219">
    <property type="entry name" value="DNase I-like"/>
    <property type="match status" value="1"/>
</dbReference>
<dbReference type="Pfam" id="PF03372">
    <property type="entry name" value="Exo_endo_phos"/>
    <property type="match status" value="1"/>
</dbReference>
<reference evidence="3" key="1">
    <citation type="submission" date="2015-11" db="EMBL/GenBank/DDBJ databases">
        <title>De novo transcriptome assembly of four potential Pierce s Disease insect vectors from Arizona vineyards.</title>
        <authorList>
            <person name="Tassone E.E."/>
        </authorList>
    </citation>
    <scope>NUCLEOTIDE SEQUENCE</scope>
</reference>
<dbReference type="InterPro" id="IPR036691">
    <property type="entry name" value="Endo/exonu/phosph_ase_sf"/>
</dbReference>
<dbReference type="GO" id="GO:0003824">
    <property type="term" value="F:catalytic activity"/>
    <property type="evidence" value="ECO:0007669"/>
    <property type="project" value="InterPro"/>
</dbReference>
<feature type="non-terminal residue" evidence="3">
    <location>
        <position position="361"/>
    </location>
</feature>
<dbReference type="AlphaFoldDB" id="A0A1B6GXX9"/>
<dbReference type="EMBL" id="GECZ01002498">
    <property type="protein sequence ID" value="JAS67271.1"/>
    <property type="molecule type" value="Transcribed_RNA"/>
</dbReference>
<evidence type="ECO:0000313" key="3">
    <source>
        <dbReference type="EMBL" id="JAS67271.1"/>
    </source>
</evidence>
<feature type="domain" description="Endonuclease/exonuclease/phosphatase" evidence="2">
    <location>
        <begin position="9"/>
        <end position="151"/>
    </location>
</feature>
<feature type="compositionally biased region" description="Polar residues" evidence="1">
    <location>
        <begin position="223"/>
        <end position="233"/>
    </location>
</feature>
<dbReference type="PANTHER" id="PTHR33776">
    <property type="entry name" value="ENDO/EXONUCLEASE/PHOSPHATASE DOMAIN-CONTAINING PROTEIN"/>
    <property type="match status" value="1"/>
</dbReference>
<accession>A0A1B6GXX9</accession>
<gene>
    <name evidence="3" type="ORF">g.19394</name>
</gene>
<evidence type="ECO:0000256" key="1">
    <source>
        <dbReference type="SAM" id="MobiDB-lite"/>
    </source>
</evidence>
<dbReference type="Gene3D" id="3.60.10.10">
    <property type="entry name" value="Endonuclease/exonuclease/phosphatase"/>
    <property type="match status" value="1"/>
</dbReference>
<feature type="region of interest" description="Disordered" evidence="1">
    <location>
        <begin position="213"/>
        <end position="233"/>
    </location>
</feature>
<name>A0A1B6GXX9_9HEMI</name>
<evidence type="ECO:0000259" key="2">
    <source>
        <dbReference type="Pfam" id="PF03372"/>
    </source>
</evidence>
<organism evidence="3">
    <name type="scientific">Cuerna arida</name>
    <dbReference type="NCBI Taxonomy" id="1464854"/>
    <lineage>
        <taxon>Eukaryota</taxon>
        <taxon>Metazoa</taxon>
        <taxon>Ecdysozoa</taxon>
        <taxon>Arthropoda</taxon>
        <taxon>Hexapoda</taxon>
        <taxon>Insecta</taxon>
        <taxon>Pterygota</taxon>
        <taxon>Neoptera</taxon>
        <taxon>Paraneoptera</taxon>
        <taxon>Hemiptera</taxon>
        <taxon>Auchenorrhyncha</taxon>
        <taxon>Membracoidea</taxon>
        <taxon>Cicadellidae</taxon>
        <taxon>Cicadellinae</taxon>
        <taxon>Proconiini</taxon>
        <taxon>Cuerna</taxon>
    </lineage>
</organism>
<proteinExistence type="predicted"/>
<feature type="region of interest" description="Disordered" evidence="1">
    <location>
        <begin position="324"/>
        <end position="361"/>
    </location>
</feature>
<dbReference type="PANTHER" id="PTHR33776:SF4">
    <property type="entry name" value="ENDONUCLEASE_EXONUCLEASE_PHOSPHATASE DOMAIN-CONTAINING PROTEIN"/>
    <property type="match status" value="1"/>
</dbReference>